<dbReference type="InterPro" id="IPR016032">
    <property type="entry name" value="Sig_transdc_resp-reg_C-effctor"/>
</dbReference>
<gene>
    <name evidence="5" type="ORF">ISU07_22175</name>
</gene>
<dbReference type="EMBL" id="JADKPN010000019">
    <property type="protein sequence ID" value="MBF4765850.1"/>
    <property type="molecule type" value="Genomic_DNA"/>
</dbReference>
<dbReference type="GO" id="GO:0006355">
    <property type="term" value="P:regulation of DNA-templated transcription"/>
    <property type="evidence" value="ECO:0007669"/>
    <property type="project" value="InterPro"/>
</dbReference>
<dbReference type="Proteomes" id="UP000640489">
    <property type="component" value="Unassembled WGS sequence"/>
</dbReference>
<evidence type="ECO:0000313" key="5">
    <source>
        <dbReference type="EMBL" id="MBF4765850.1"/>
    </source>
</evidence>
<dbReference type="PANTHER" id="PTHR44688:SF16">
    <property type="entry name" value="DNA-BINDING TRANSCRIPTIONAL ACTIVATOR DEVR_DOSR"/>
    <property type="match status" value="1"/>
</dbReference>
<dbReference type="Pfam" id="PF00196">
    <property type="entry name" value="GerE"/>
    <property type="match status" value="1"/>
</dbReference>
<evidence type="ECO:0000256" key="1">
    <source>
        <dbReference type="ARBA" id="ARBA00023015"/>
    </source>
</evidence>
<organism evidence="5 6">
    <name type="scientific">Nocardioides islandensis</name>
    <dbReference type="NCBI Taxonomy" id="433663"/>
    <lineage>
        <taxon>Bacteria</taxon>
        <taxon>Bacillati</taxon>
        <taxon>Actinomycetota</taxon>
        <taxon>Actinomycetes</taxon>
        <taxon>Propionibacteriales</taxon>
        <taxon>Nocardioidaceae</taxon>
        <taxon>Nocardioides</taxon>
    </lineage>
</organism>
<dbReference type="GO" id="GO:0003677">
    <property type="term" value="F:DNA binding"/>
    <property type="evidence" value="ECO:0007669"/>
    <property type="project" value="UniProtKB-KW"/>
</dbReference>
<evidence type="ECO:0000256" key="2">
    <source>
        <dbReference type="ARBA" id="ARBA00023125"/>
    </source>
</evidence>
<proteinExistence type="predicted"/>
<dbReference type="SMART" id="SM00421">
    <property type="entry name" value="HTH_LUXR"/>
    <property type="match status" value="1"/>
</dbReference>
<dbReference type="InterPro" id="IPR011006">
    <property type="entry name" value="CheY-like_superfamily"/>
</dbReference>
<protein>
    <submittedName>
        <fullName evidence="5">Response regulator transcription factor</fullName>
    </submittedName>
</protein>
<dbReference type="PROSITE" id="PS50043">
    <property type="entry name" value="HTH_LUXR_2"/>
    <property type="match status" value="1"/>
</dbReference>
<keyword evidence="1" id="KW-0805">Transcription regulation</keyword>
<evidence type="ECO:0000313" key="6">
    <source>
        <dbReference type="Proteomes" id="UP000640489"/>
    </source>
</evidence>
<keyword evidence="6" id="KW-1185">Reference proteome</keyword>
<evidence type="ECO:0000259" key="4">
    <source>
        <dbReference type="PROSITE" id="PS50043"/>
    </source>
</evidence>
<dbReference type="PANTHER" id="PTHR44688">
    <property type="entry name" value="DNA-BINDING TRANSCRIPTIONAL ACTIVATOR DEVR_DOSR"/>
    <property type="match status" value="1"/>
</dbReference>
<dbReference type="CDD" id="cd06170">
    <property type="entry name" value="LuxR_C_like"/>
    <property type="match status" value="1"/>
</dbReference>
<feature type="domain" description="HTH luxR-type" evidence="4">
    <location>
        <begin position="139"/>
        <end position="204"/>
    </location>
</feature>
<keyword evidence="2" id="KW-0238">DNA-binding</keyword>
<name>A0A930VL18_9ACTN</name>
<comment type="caution">
    <text evidence="5">The sequence shown here is derived from an EMBL/GenBank/DDBJ whole genome shotgun (WGS) entry which is preliminary data.</text>
</comment>
<accession>A0A930VL18</accession>
<reference evidence="5" key="1">
    <citation type="submission" date="2020-11" db="EMBL/GenBank/DDBJ databases">
        <title>Nocardioides sp. nov., isolated from Soil of Cynanchum wilfordii Hemsley rhizosphere.</title>
        <authorList>
            <person name="Lee J.-S."/>
            <person name="Suh M.K."/>
            <person name="Kim J.-S."/>
        </authorList>
    </citation>
    <scope>NUCLEOTIDE SEQUENCE</scope>
    <source>
        <strain evidence="5">KCTC 19275</strain>
    </source>
</reference>
<dbReference type="SUPFAM" id="SSF46894">
    <property type="entry name" value="C-terminal effector domain of the bipartite response regulators"/>
    <property type="match status" value="1"/>
</dbReference>
<dbReference type="RefSeq" id="WP_194709030.1">
    <property type="nucleotide sequence ID" value="NZ_JADKPN010000019.1"/>
</dbReference>
<dbReference type="Gene3D" id="3.40.50.2300">
    <property type="match status" value="1"/>
</dbReference>
<dbReference type="AlphaFoldDB" id="A0A930VL18"/>
<keyword evidence="3" id="KW-0804">Transcription</keyword>
<sequence>MSPEEGLPPRGRLAVAPDAPLVIAGLTSVLSRAVPELEVVCLRDVADSVGRVDMLLYDPQRHRAQEFERQARASAGMLLVAFSWSVRPDVVDDARREGAVAFFSKELSEDELGTAIRAVRAGHRNRFLVQPYIVPAPVVQARPGGLTEREYDVIELITQGLTNDEVAQRLFLSVNSVKSYIRSGYRKIGATRRSQAVLWGVQHGMDQRPGGPR</sequence>
<dbReference type="PRINTS" id="PR00038">
    <property type="entry name" value="HTHLUXR"/>
</dbReference>
<dbReference type="SUPFAM" id="SSF52172">
    <property type="entry name" value="CheY-like"/>
    <property type="match status" value="1"/>
</dbReference>
<dbReference type="InterPro" id="IPR000792">
    <property type="entry name" value="Tscrpt_reg_LuxR_C"/>
</dbReference>
<evidence type="ECO:0000256" key="3">
    <source>
        <dbReference type="ARBA" id="ARBA00023163"/>
    </source>
</evidence>